<dbReference type="Pfam" id="PF00999">
    <property type="entry name" value="Na_H_Exchanger"/>
    <property type="match status" value="1"/>
</dbReference>
<evidence type="ECO:0000313" key="12">
    <source>
        <dbReference type="EMBL" id="KGL66981.1"/>
    </source>
</evidence>
<dbReference type="EMBL" id="JROC01000030">
    <property type="protein sequence ID" value="KGL66981.1"/>
    <property type="molecule type" value="Genomic_DNA"/>
</dbReference>
<sequence>MTTVYIVGLLLITVVAANIIHLLWPVLPLAIYQILAGIMLSILPIDTHAIVLEPEIFMLLIIAPLMFNDGQNVSFRQLSQNIRQILSMAVGLAVVTVILVGSGLKLALPQHFTYALAFMLAAIITPTDAVAVKSLTTNVEMPKNVNETLEYESLFNDASGLVLFSLATGTLTSGEFSLGHGVLTFLYVFFGGIIFGSLMGWMLIALRTTLMRTHVDIGSIVIPINVMTPFAVYWLAEEMHLSGILAVVAAGIVHSILYDQLRLTSSRVQNATTTLWNIIASLLNGFVFVLLGVMLPEVVSQTLTATILKLALLALGLYLAMSLIRYLWARFKLVDMHSTNPKRDGLLLALGGIHGTITLAMAFSIPVLTESAQLATRNQLILLAAIVILISLTVGTLAFPRLLPTKTKNYTNDEFQDQLIHTVQYAIDELSQSPENKKEQALLIDQLSSQMTLTFKINRNVYDRLASQARGVEMQTLAELRENGVVTAKEEQVYNRMIGRDALMHSQHGLFAFLRIWHYRFKWKRLSHKLHKHHPQTFAQLQKIHDDKTIQDKSKAVRQQYFDRLESIFNMTMTDVNEFLDEVQTPDNVHEVAMVRRMYLNRQQTLDRFHSRGEMDINVLRTLAIKAFQDEHSYVQQQAAAGVISSDLANALNEHISNDQLVCIQSFED</sequence>
<reference evidence="12 13" key="1">
    <citation type="submission" date="2014-09" db="EMBL/GenBank/DDBJ databases">
        <title>Lactobacillus mucosae CRL573 Genome Sequencing.</title>
        <authorList>
            <person name="Bleckwedel J."/>
            <person name="Teran L.C."/>
            <person name="Bonacina J."/>
            <person name="Saavedra L."/>
            <person name="Mozzi F.B."/>
            <person name="Raya R.R."/>
        </authorList>
    </citation>
    <scope>NUCLEOTIDE SEQUENCE [LARGE SCALE GENOMIC DNA]</scope>
    <source>
        <strain evidence="12 13">CRL573</strain>
    </source>
</reference>
<dbReference type="GO" id="GO:0051453">
    <property type="term" value="P:regulation of intracellular pH"/>
    <property type="evidence" value="ECO:0007669"/>
    <property type="project" value="TreeGrafter"/>
</dbReference>
<keyword evidence="4 10" id="KW-0812">Transmembrane</keyword>
<evidence type="ECO:0000313" key="13">
    <source>
        <dbReference type="Proteomes" id="UP000030001"/>
    </source>
</evidence>
<feature type="transmembrane region" description="Helical" evidence="10">
    <location>
        <begin position="217"/>
        <end position="236"/>
    </location>
</feature>
<evidence type="ECO:0000256" key="6">
    <source>
        <dbReference type="ARBA" id="ARBA00023053"/>
    </source>
</evidence>
<dbReference type="Gene3D" id="6.10.140.1330">
    <property type="match status" value="1"/>
</dbReference>
<dbReference type="PANTHER" id="PTHR10110">
    <property type="entry name" value="SODIUM/HYDROGEN EXCHANGER"/>
    <property type="match status" value="1"/>
</dbReference>
<dbReference type="GO" id="GO:0098719">
    <property type="term" value="P:sodium ion import across plasma membrane"/>
    <property type="evidence" value="ECO:0007669"/>
    <property type="project" value="TreeGrafter"/>
</dbReference>
<accession>A0A099YC57</accession>
<evidence type="ECO:0000256" key="3">
    <source>
        <dbReference type="ARBA" id="ARBA00022475"/>
    </source>
</evidence>
<keyword evidence="5 10" id="KW-1133">Transmembrane helix</keyword>
<evidence type="ECO:0000256" key="2">
    <source>
        <dbReference type="ARBA" id="ARBA00022448"/>
    </source>
</evidence>
<dbReference type="GO" id="GO:0005886">
    <property type="term" value="C:plasma membrane"/>
    <property type="evidence" value="ECO:0007669"/>
    <property type="project" value="UniProtKB-SubCell"/>
</dbReference>
<dbReference type="PANTHER" id="PTHR10110:SF86">
    <property type="entry name" value="SODIUM_HYDROGEN EXCHANGER 7"/>
    <property type="match status" value="1"/>
</dbReference>
<keyword evidence="6" id="KW-0915">Sodium</keyword>
<evidence type="ECO:0000256" key="4">
    <source>
        <dbReference type="ARBA" id="ARBA00022692"/>
    </source>
</evidence>
<feature type="transmembrane region" description="Helical" evidence="10">
    <location>
        <begin position="307"/>
        <end position="327"/>
    </location>
</feature>
<feature type="transmembrane region" description="Helical" evidence="10">
    <location>
        <begin position="242"/>
        <end position="261"/>
    </location>
</feature>
<gene>
    <name evidence="12" type="ORF">LX03_04895</name>
</gene>
<dbReference type="Proteomes" id="UP000030001">
    <property type="component" value="Unassembled WGS sequence"/>
</dbReference>
<evidence type="ECO:0000256" key="8">
    <source>
        <dbReference type="ARBA" id="ARBA00023136"/>
    </source>
</evidence>
<evidence type="ECO:0000259" key="11">
    <source>
        <dbReference type="Pfam" id="PF00999"/>
    </source>
</evidence>
<dbReference type="GO" id="GO:0015385">
    <property type="term" value="F:sodium:proton antiporter activity"/>
    <property type="evidence" value="ECO:0007669"/>
    <property type="project" value="InterPro"/>
</dbReference>
<feature type="transmembrane region" description="Helical" evidence="10">
    <location>
        <begin position="6"/>
        <end position="24"/>
    </location>
</feature>
<feature type="transmembrane region" description="Helical" evidence="10">
    <location>
        <begin position="112"/>
        <end position="132"/>
    </location>
</feature>
<protein>
    <submittedName>
        <fullName evidence="12">Sodium:proton antiporter</fullName>
    </submittedName>
</protein>
<feature type="transmembrane region" description="Helical" evidence="10">
    <location>
        <begin position="347"/>
        <end position="368"/>
    </location>
</feature>
<evidence type="ECO:0000256" key="10">
    <source>
        <dbReference type="SAM" id="Phobius"/>
    </source>
</evidence>
<name>A0A099YC57_LIMMU</name>
<evidence type="ECO:0000256" key="5">
    <source>
        <dbReference type="ARBA" id="ARBA00022989"/>
    </source>
</evidence>
<feature type="transmembrane region" description="Helical" evidence="10">
    <location>
        <begin position="184"/>
        <end position="205"/>
    </location>
</feature>
<comment type="subcellular location">
    <subcellularLocation>
        <location evidence="1">Cell membrane</location>
        <topology evidence="1">Multi-pass membrane protein</topology>
    </subcellularLocation>
</comment>
<proteinExistence type="predicted"/>
<dbReference type="GO" id="GO:0015386">
    <property type="term" value="F:potassium:proton antiporter activity"/>
    <property type="evidence" value="ECO:0007669"/>
    <property type="project" value="TreeGrafter"/>
</dbReference>
<feature type="domain" description="Cation/H+ exchanger transmembrane" evidence="11">
    <location>
        <begin position="12"/>
        <end position="403"/>
    </location>
</feature>
<feature type="transmembrane region" description="Helical" evidence="10">
    <location>
        <begin position="380"/>
        <end position="399"/>
    </location>
</feature>
<dbReference type="InterPro" id="IPR006153">
    <property type="entry name" value="Cation/H_exchanger_TM"/>
</dbReference>
<dbReference type="InterPro" id="IPR018422">
    <property type="entry name" value="Cation/H_exchanger_CPA1"/>
</dbReference>
<keyword evidence="3" id="KW-1003">Cell membrane</keyword>
<keyword evidence="7" id="KW-0406">Ion transport</keyword>
<evidence type="ECO:0000256" key="7">
    <source>
        <dbReference type="ARBA" id="ARBA00023065"/>
    </source>
</evidence>
<keyword evidence="2" id="KW-0813">Transport</keyword>
<keyword evidence="9" id="KW-0739">Sodium transport</keyword>
<dbReference type="AlphaFoldDB" id="A0A099YC57"/>
<feature type="transmembrane region" description="Helical" evidence="10">
    <location>
        <begin position="85"/>
        <end position="106"/>
    </location>
</feature>
<dbReference type="RefSeq" id="WP_034539957.1">
    <property type="nucleotide sequence ID" value="NZ_JBKZAR010000014.1"/>
</dbReference>
<comment type="caution">
    <text evidence="12">The sequence shown here is derived from an EMBL/GenBank/DDBJ whole genome shotgun (WGS) entry which is preliminary data.</text>
</comment>
<organism evidence="12 13">
    <name type="scientific">Limosilactobacillus mucosae</name>
    <name type="common">Lactobacillus mucosae</name>
    <dbReference type="NCBI Taxonomy" id="97478"/>
    <lineage>
        <taxon>Bacteria</taxon>
        <taxon>Bacillati</taxon>
        <taxon>Bacillota</taxon>
        <taxon>Bacilli</taxon>
        <taxon>Lactobacillales</taxon>
        <taxon>Lactobacillaceae</taxon>
        <taxon>Limosilactobacillus</taxon>
    </lineage>
</organism>
<evidence type="ECO:0000256" key="9">
    <source>
        <dbReference type="ARBA" id="ARBA00023201"/>
    </source>
</evidence>
<feature type="transmembrane region" description="Helical" evidence="10">
    <location>
        <begin position="273"/>
        <end position="295"/>
    </location>
</feature>
<keyword evidence="8 10" id="KW-0472">Membrane</keyword>
<evidence type="ECO:0000256" key="1">
    <source>
        <dbReference type="ARBA" id="ARBA00004651"/>
    </source>
</evidence>